<accession>A0AA38IHL4</accession>
<dbReference type="EMBL" id="JALNTZ010000004">
    <property type="protein sequence ID" value="KAJ3654237.1"/>
    <property type="molecule type" value="Genomic_DNA"/>
</dbReference>
<dbReference type="InterPro" id="IPR006035">
    <property type="entry name" value="Ureohydrolase"/>
</dbReference>
<dbReference type="PANTHER" id="PTHR11444:SF1">
    <property type="entry name" value="FUMARATE HYDRATASE, MITOCHONDRIAL"/>
    <property type="match status" value="1"/>
</dbReference>
<dbReference type="GO" id="GO:0006106">
    <property type="term" value="P:fumarate metabolic process"/>
    <property type="evidence" value="ECO:0007669"/>
    <property type="project" value="InterPro"/>
</dbReference>
<dbReference type="NCBIfam" id="TIGR01229">
    <property type="entry name" value="rocF_arginase"/>
    <property type="match status" value="1"/>
</dbReference>
<dbReference type="CDD" id="cd01362">
    <property type="entry name" value="Fumarase_classII"/>
    <property type="match status" value="1"/>
</dbReference>
<evidence type="ECO:0000313" key="16">
    <source>
        <dbReference type="Proteomes" id="UP001168821"/>
    </source>
</evidence>
<keyword evidence="5" id="KW-0056">Arginine metabolism</keyword>
<dbReference type="InterPro" id="IPR008948">
    <property type="entry name" value="L-Aspartase-like"/>
</dbReference>
<sequence length="834" mass="90244">MALSRLYGSRMPAGIKAALNLCRKSQKPQIALMSDFRIEKDTFGELKVPADKYYGAQTLRSVMNFPIGGEFERMPYPVITAMGVLKKAAAIVNKEFGLDPKIADAISQACDEVISGKLYCDHFPLVIWQTGSGTQTNMNTNEVISNRAIELLGGQLGSKTPVHPNDHVNKSQSSNDTYPAAMHIAVAVEIQNTLLPGLKTLAAALDKKADEFKDIIKIGRTHLQDAVPLTLGQEFSGYVQQVCFGIDRINDTLPRLYHLAIGGTAVGTGLNTRIGFAEKCAAEIAKLTGLPFTSAPNKFEALAAHDAMVEVSGALNVIACSIMKIANDIRFLGSGPRCGLGELSLPENEPGSSIMPGKVNPTQCEAITMVAAQVMGNHVAVTIGGANGHFELNVFKPMMVSNVLRSIRLLGDASKCFSEKCVDGIQVNKERVDKLLHESLMLVTALNPHIGYDKAAQIAKTAHKENSTLKETAIKLGILTEEQFHEWVKPENMLGPKTVRNVILGVQKNYSTKIGVVGVPLEEGQNKVGVADGPAAIRKGGLIEGIKAIHEEIDVQDYGDVSYTPLVDNIHVPNMKKYANVAACNQEVSKTVEKVLRDHRTCLTLGGDHSIGIGTVDGHIKAKKENVCILWVDAHADLNTNKTSASGNIHGMPLALLAKELADYWPYLPGMDWQKPIVSIRNVAYIGLRSVDSYERLIIEQFGITAYGMEDVENHGVQNVVNMALEKIDPNRTRSIHLSFDIDSLDALEAPSTGTAVRGGLTLREGIHLVEQVYKTGRLGAMDLVEVNPALGSAEDVKKTVEAAIHLLLAACGYSRRGITPKDSDYVPIQTFPS</sequence>
<evidence type="ECO:0000259" key="14">
    <source>
        <dbReference type="Pfam" id="PF10415"/>
    </source>
</evidence>
<dbReference type="GO" id="GO:0046872">
    <property type="term" value="F:metal ion binding"/>
    <property type="evidence" value="ECO:0007669"/>
    <property type="project" value="UniProtKB-KW"/>
</dbReference>
<dbReference type="InterPro" id="IPR005677">
    <property type="entry name" value="Fum_hydII"/>
</dbReference>
<reference evidence="15" key="1">
    <citation type="journal article" date="2023" name="G3 (Bethesda)">
        <title>Whole genome assemblies of Zophobas morio and Tenebrio molitor.</title>
        <authorList>
            <person name="Kaur S."/>
            <person name="Stinson S.A."/>
            <person name="diCenzo G.C."/>
        </authorList>
    </citation>
    <scope>NUCLEOTIDE SEQUENCE</scope>
    <source>
        <strain evidence="15">QUZm001</strain>
    </source>
</reference>
<dbReference type="GO" id="GO:0006099">
    <property type="term" value="P:tricarboxylic acid cycle"/>
    <property type="evidence" value="ECO:0007669"/>
    <property type="project" value="InterPro"/>
</dbReference>
<keyword evidence="6" id="KW-0479">Metal-binding</keyword>
<keyword evidence="16" id="KW-1185">Reference proteome</keyword>
<dbReference type="GO" id="GO:0004053">
    <property type="term" value="F:arginase activity"/>
    <property type="evidence" value="ECO:0007669"/>
    <property type="project" value="UniProtKB-EC"/>
</dbReference>
<dbReference type="Pfam" id="PF00491">
    <property type="entry name" value="Arginase"/>
    <property type="match status" value="1"/>
</dbReference>
<dbReference type="InterPro" id="IPR024083">
    <property type="entry name" value="Fumarase/histidase_N"/>
</dbReference>
<organism evidence="15 16">
    <name type="scientific">Zophobas morio</name>
    <dbReference type="NCBI Taxonomy" id="2755281"/>
    <lineage>
        <taxon>Eukaryota</taxon>
        <taxon>Metazoa</taxon>
        <taxon>Ecdysozoa</taxon>
        <taxon>Arthropoda</taxon>
        <taxon>Hexapoda</taxon>
        <taxon>Insecta</taxon>
        <taxon>Pterygota</taxon>
        <taxon>Neoptera</taxon>
        <taxon>Endopterygota</taxon>
        <taxon>Coleoptera</taxon>
        <taxon>Polyphaga</taxon>
        <taxon>Cucujiformia</taxon>
        <taxon>Tenebrionidae</taxon>
        <taxon>Zophobas</taxon>
    </lineage>
</organism>
<dbReference type="NCBIfam" id="TIGR00979">
    <property type="entry name" value="fumC_II"/>
    <property type="match status" value="1"/>
</dbReference>
<dbReference type="InterPro" id="IPR022761">
    <property type="entry name" value="Fumarate_lyase_N"/>
</dbReference>
<dbReference type="SUPFAM" id="SSF52768">
    <property type="entry name" value="Arginase/deacetylase"/>
    <property type="match status" value="1"/>
</dbReference>
<dbReference type="CDD" id="cd09989">
    <property type="entry name" value="Arginase"/>
    <property type="match status" value="1"/>
</dbReference>
<dbReference type="FunFam" id="1.10.40.30:FF:000002">
    <property type="entry name" value="Fumarate hydratase class II"/>
    <property type="match status" value="1"/>
</dbReference>
<evidence type="ECO:0000259" key="13">
    <source>
        <dbReference type="Pfam" id="PF00206"/>
    </source>
</evidence>
<evidence type="ECO:0000256" key="2">
    <source>
        <dbReference type="ARBA" id="ARBA00005098"/>
    </source>
</evidence>
<dbReference type="FunFam" id="1.10.275.10:FF:000001">
    <property type="entry name" value="Fumarate hydratase, mitochondrial"/>
    <property type="match status" value="1"/>
</dbReference>
<dbReference type="PROSITE" id="PS51409">
    <property type="entry name" value="ARGINASE_2"/>
    <property type="match status" value="1"/>
</dbReference>
<comment type="similarity">
    <text evidence="11 12">Belongs to the arginase family.</text>
</comment>
<dbReference type="PANTHER" id="PTHR11444">
    <property type="entry name" value="ASPARTATEAMMONIA/ARGININOSUCCINATE/ADENYLOSUCCINATE LYASE"/>
    <property type="match status" value="1"/>
</dbReference>
<dbReference type="PROSITE" id="PS00163">
    <property type="entry name" value="FUMARATE_LYASES"/>
    <property type="match status" value="1"/>
</dbReference>
<keyword evidence="7 12" id="KW-0378">Hydrolase</keyword>
<dbReference type="InterPro" id="IPR020557">
    <property type="entry name" value="Fumarate_lyase_CS"/>
</dbReference>
<dbReference type="FunFam" id="1.20.200.10:FF:000001">
    <property type="entry name" value="Fumarate hydratase, mitochondrial"/>
    <property type="match status" value="1"/>
</dbReference>
<evidence type="ECO:0000256" key="10">
    <source>
        <dbReference type="ARBA" id="ARBA00047391"/>
    </source>
</evidence>
<evidence type="ECO:0000313" key="15">
    <source>
        <dbReference type="EMBL" id="KAJ3654237.1"/>
    </source>
</evidence>
<dbReference type="Gene3D" id="1.10.40.30">
    <property type="entry name" value="Fumarase/aspartase (C-terminal domain)"/>
    <property type="match status" value="1"/>
</dbReference>
<evidence type="ECO:0000256" key="5">
    <source>
        <dbReference type="ARBA" id="ARBA00022503"/>
    </source>
</evidence>
<comment type="cofactor">
    <cofactor evidence="1">
        <name>Mn(2+)</name>
        <dbReference type="ChEBI" id="CHEBI:29035"/>
    </cofactor>
</comment>
<dbReference type="AlphaFoldDB" id="A0AA38IHL4"/>
<protein>
    <recommendedName>
        <fullName evidence="17">Arginase</fullName>
    </recommendedName>
</protein>
<evidence type="ECO:0000256" key="11">
    <source>
        <dbReference type="PROSITE-ProRule" id="PRU00742"/>
    </source>
</evidence>
<dbReference type="SUPFAM" id="SSF48557">
    <property type="entry name" value="L-aspartase-like"/>
    <property type="match status" value="1"/>
</dbReference>
<dbReference type="InterPro" id="IPR018951">
    <property type="entry name" value="Fumarase_C_C"/>
</dbReference>
<dbReference type="InterPro" id="IPR014033">
    <property type="entry name" value="Arginase"/>
</dbReference>
<dbReference type="Proteomes" id="UP001168821">
    <property type="component" value="Unassembled WGS sequence"/>
</dbReference>
<dbReference type="InterPro" id="IPR020855">
    <property type="entry name" value="Ureohydrolase_Mn_BS"/>
</dbReference>
<feature type="domain" description="Fumarate lyase N-terminal" evidence="13">
    <location>
        <begin position="44"/>
        <end position="376"/>
    </location>
</feature>
<keyword evidence="8" id="KW-0464">Manganese</keyword>
<feature type="domain" description="Fumarase C C-terminal" evidence="14">
    <location>
        <begin position="442"/>
        <end position="494"/>
    </location>
</feature>
<evidence type="ECO:0000256" key="1">
    <source>
        <dbReference type="ARBA" id="ARBA00001936"/>
    </source>
</evidence>
<dbReference type="Gene3D" id="1.20.200.10">
    <property type="entry name" value="Fumarase/aspartase (Central domain)"/>
    <property type="match status" value="1"/>
</dbReference>
<dbReference type="HAMAP" id="MF_00743">
    <property type="entry name" value="FumaraseC"/>
    <property type="match status" value="1"/>
</dbReference>
<evidence type="ECO:0000256" key="9">
    <source>
        <dbReference type="ARBA" id="ARBA00023239"/>
    </source>
</evidence>
<dbReference type="InterPro" id="IPR023696">
    <property type="entry name" value="Ureohydrolase_dom_sf"/>
</dbReference>
<evidence type="ECO:0000256" key="4">
    <source>
        <dbReference type="ARBA" id="ARBA00022436"/>
    </source>
</evidence>
<keyword evidence="4" id="KW-0835">Urea cycle</keyword>
<evidence type="ECO:0000256" key="6">
    <source>
        <dbReference type="ARBA" id="ARBA00022723"/>
    </source>
</evidence>
<comment type="catalytic activity">
    <reaction evidence="10">
        <text>L-arginine + H2O = urea + L-ornithine</text>
        <dbReference type="Rhea" id="RHEA:20569"/>
        <dbReference type="ChEBI" id="CHEBI:15377"/>
        <dbReference type="ChEBI" id="CHEBI:16199"/>
        <dbReference type="ChEBI" id="CHEBI:32682"/>
        <dbReference type="ChEBI" id="CHEBI:46911"/>
        <dbReference type="EC" id="3.5.3.1"/>
    </reaction>
</comment>
<dbReference type="Gene3D" id="3.40.800.10">
    <property type="entry name" value="Ureohydrolase domain"/>
    <property type="match status" value="1"/>
</dbReference>
<dbReference type="Gene3D" id="1.10.275.10">
    <property type="entry name" value="Fumarase/aspartase (N-terminal domain)"/>
    <property type="match status" value="1"/>
</dbReference>
<dbReference type="GO" id="GO:0004333">
    <property type="term" value="F:fumarate hydratase activity"/>
    <property type="evidence" value="ECO:0007669"/>
    <property type="project" value="InterPro"/>
</dbReference>
<evidence type="ECO:0000256" key="3">
    <source>
        <dbReference type="ARBA" id="ARBA00009084"/>
    </source>
</evidence>
<comment type="similarity">
    <text evidence="3">Belongs to the class-II fumarase/aspartase family. Fumarase subfamily.</text>
</comment>
<evidence type="ECO:0008006" key="17">
    <source>
        <dbReference type="Google" id="ProtNLM"/>
    </source>
</evidence>
<dbReference type="Pfam" id="PF00206">
    <property type="entry name" value="Lyase_1"/>
    <property type="match status" value="1"/>
</dbReference>
<proteinExistence type="inferred from homology"/>
<keyword evidence="9" id="KW-0456">Lyase</keyword>
<dbReference type="Pfam" id="PF10415">
    <property type="entry name" value="FumaraseC_C"/>
    <property type="match status" value="1"/>
</dbReference>
<dbReference type="GO" id="GO:0010121">
    <property type="term" value="P:L-arginine catabolic process to proline via ornithine"/>
    <property type="evidence" value="ECO:0007669"/>
    <property type="project" value="UniProtKB-ARBA"/>
</dbReference>
<name>A0AA38IHL4_9CUCU</name>
<evidence type="ECO:0000256" key="12">
    <source>
        <dbReference type="RuleBase" id="RU003684"/>
    </source>
</evidence>
<evidence type="ECO:0000256" key="8">
    <source>
        <dbReference type="ARBA" id="ARBA00023211"/>
    </source>
</evidence>
<dbReference type="PROSITE" id="PS01053">
    <property type="entry name" value="ARGINASE_1"/>
    <property type="match status" value="1"/>
</dbReference>
<dbReference type="PRINTS" id="PR00116">
    <property type="entry name" value="ARGINASE"/>
</dbReference>
<evidence type="ECO:0000256" key="7">
    <source>
        <dbReference type="ARBA" id="ARBA00022801"/>
    </source>
</evidence>
<dbReference type="GO" id="GO:0000050">
    <property type="term" value="P:urea cycle"/>
    <property type="evidence" value="ECO:0007669"/>
    <property type="project" value="UniProtKB-KW"/>
</dbReference>
<dbReference type="GO" id="GO:0005739">
    <property type="term" value="C:mitochondrion"/>
    <property type="evidence" value="ECO:0007669"/>
    <property type="project" value="TreeGrafter"/>
</dbReference>
<comment type="pathway">
    <text evidence="2">Nitrogen metabolism; urea cycle; L-ornithine and urea from L-arginine: step 1/1.</text>
</comment>
<dbReference type="NCBIfam" id="NF008909">
    <property type="entry name" value="PRK12273.1"/>
    <property type="match status" value="1"/>
</dbReference>
<dbReference type="FunFam" id="3.40.800.10:FF:000005">
    <property type="entry name" value="Arginase"/>
    <property type="match status" value="1"/>
</dbReference>
<gene>
    <name evidence="15" type="ORF">Zmor_013436</name>
</gene>
<comment type="caution">
    <text evidence="15">The sequence shown here is derived from an EMBL/GenBank/DDBJ whole genome shotgun (WGS) entry which is preliminary data.</text>
</comment>
<dbReference type="GO" id="GO:0006108">
    <property type="term" value="P:malate metabolic process"/>
    <property type="evidence" value="ECO:0007669"/>
    <property type="project" value="TreeGrafter"/>
</dbReference>